<comment type="caution">
    <text evidence="1">The sequence shown here is derived from an EMBL/GenBank/DDBJ whole genome shotgun (WGS) entry which is preliminary data.</text>
</comment>
<organism evidence="1 2">
    <name type="scientific">Ollibium composti</name>
    <dbReference type="NCBI Taxonomy" id="2675109"/>
    <lineage>
        <taxon>Bacteria</taxon>
        <taxon>Pseudomonadati</taxon>
        <taxon>Pseudomonadota</taxon>
        <taxon>Alphaproteobacteria</taxon>
        <taxon>Hyphomicrobiales</taxon>
        <taxon>Phyllobacteriaceae</taxon>
        <taxon>Ollibium</taxon>
    </lineage>
</organism>
<name>A0ABY2QC61_9HYPH</name>
<sequence length="104" mass="11384">MSRQTEIDAARARAIHLLQTRGFEASVRAAINLCEDEDAPAAARASAINSIMRANGAFTPQTGEQTKEMSEMTAAELKALTAQLERDRQQMLRDLGQSEDTAFD</sequence>
<evidence type="ECO:0000313" key="1">
    <source>
        <dbReference type="EMBL" id="THF59860.1"/>
    </source>
</evidence>
<protein>
    <submittedName>
        <fullName evidence="1">Uncharacterized protein</fullName>
    </submittedName>
</protein>
<dbReference type="EMBL" id="SSNY01000001">
    <property type="protein sequence ID" value="THF59860.1"/>
    <property type="molecule type" value="Genomic_DNA"/>
</dbReference>
<gene>
    <name evidence="1" type="ORF">E6C48_02080</name>
</gene>
<dbReference type="Proteomes" id="UP000306441">
    <property type="component" value="Unassembled WGS sequence"/>
</dbReference>
<proteinExistence type="predicted"/>
<keyword evidence="2" id="KW-1185">Reference proteome</keyword>
<accession>A0ABY2QC61</accession>
<dbReference type="RefSeq" id="WP_136353470.1">
    <property type="nucleotide sequence ID" value="NZ_SSNY01000001.1"/>
</dbReference>
<evidence type="ECO:0000313" key="2">
    <source>
        <dbReference type="Proteomes" id="UP000306441"/>
    </source>
</evidence>
<reference evidence="1 2" key="1">
    <citation type="submission" date="2019-04" db="EMBL/GenBank/DDBJ databases">
        <title>Mesorhizobium composti sp. nov., isolated from compost.</title>
        <authorList>
            <person name="Lin S.-Y."/>
            <person name="Hameed A."/>
            <person name="Hsieh Y.-T."/>
            <person name="Young C.-C."/>
        </authorList>
    </citation>
    <scope>NUCLEOTIDE SEQUENCE [LARGE SCALE GENOMIC DNA]</scope>
    <source>
        <strain evidence="1 2">CC-YTH430</strain>
    </source>
</reference>